<reference evidence="1" key="1">
    <citation type="submission" date="2023-03" db="EMBL/GenBank/DDBJ databases">
        <title>Massive genome expansion in bonnet fungi (Mycena s.s.) driven by repeated elements and novel gene families across ecological guilds.</title>
        <authorList>
            <consortium name="Lawrence Berkeley National Laboratory"/>
            <person name="Harder C.B."/>
            <person name="Miyauchi S."/>
            <person name="Viragh M."/>
            <person name="Kuo A."/>
            <person name="Thoen E."/>
            <person name="Andreopoulos B."/>
            <person name="Lu D."/>
            <person name="Skrede I."/>
            <person name="Drula E."/>
            <person name="Henrissat B."/>
            <person name="Morin E."/>
            <person name="Kohler A."/>
            <person name="Barry K."/>
            <person name="LaButti K."/>
            <person name="Morin E."/>
            <person name="Salamov A."/>
            <person name="Lipzen A."/>
            <person name="Mereny Z."/>
            <person name="Hegedus B."/>
            <person name="Baldrian P."/>
            <person name="Stursova M."/>
            <person name="Weitz H."/>
            <person name="Taylor A."/>
            <person name="Grigoriev I.V."/>
            <person name="Nagy L.G."/>
            <person name="Martin F."/>
            <person name="Kauserud H."/>
        </authorList>
    </citation>
    <scope>NUCLEOTIDE SEQUENCE</scope>
    <source>
        <strain evidence="1">CBHHK182m</strain>
    </source>
</reference>
<keyword evidence="2" id="KW-1185">Reference proteome</keyword>
<comment type="caution">
    <text evidence="1">The sequence shown here is derived from an EMBL/GenBank/DDBJ whole genome shotgun (WGS) entry which is preliminary data.</text>
</comment>
<evidence type="ECO:0000313" key="2">
    <source>
        <dbReference type="Proteomes" id="UP001215598"/>
    </source>
</evidence>
<feature type="non-terminal residue" evidence="1">
    <location>
        <position position="138"/>
    </location>
</feature>
<name>A0AAD7J229_9AGAR</name>
<dbReference type="Proteomes" id="UP001215598">
    <property type="component" value="Unassembled WGS sequence"/>
</dbReference>
<accession>A0AAD7J229</accession>
<organism evidence="1 2">
    <name type="scientific">Mycena metata</name>
    <dbReference type="NCBI Taxonomy" id="1033252"/>
    <lineage>
        <taxon>Eukaryota</taxon>
        <taxon>Fungi</taxon>
        <taxon>Dikarya</taxon>
        <taxon>Basidiomycota</taxon>
        <taxon>Agaricomycotina</taxon>
        <taxon>Agaricomycetes</taxon>
        <taxon>Agaricomycetidae</taxon>
        <taxon>Agaricales</taxon>
        <taxon>Marasmiineae</taxon>
        <taxon>Mycenaceae</taxon>
        <taxon>Mycena</taxon>
    </lineage>
</organism>
<evidence type="ECO:0000313" key="1">
    <source>
        <dbReference type="EMBL" id="KAJ7755448.1"/>
    </source>
</evidence>
<dbReference type="EMBL" id="JARKIB010000049">
    <property type="protein sequence ID" value="KAJ7755448.1"/>
    <property type="molecule type" value="Genomic_DNA"/>
</dbReference>
<dbReference type="AlphaFoldDB" id="A0AAD7J229"/>
<sequence>MVDPRELCASAPFKHWIILHGPRGESVRIYALFDTGAMVCVMDLRRFEEVRGRLGRISPPTKQLRLANGEITRSLAHWEEEVEVEGVKAWGAFEVFDSGGSWDFLFSKPMQAALGVIHDVKGDTITLEAGGRKATILN</sequence>
<protein>
    <submittedName>
        <fullName evidence="1">Uncharacterized protein</fullName>
    </submittedName>
</protein>
<proteinExistence type="predicted"/>
<gene>
    <name evidence="1" type="ORF">B0H16DRAFT_1315763</name>
</gene>